<feature type="region of interest" description="Disordered" evidence="14">
    <location>
        <begin position="1175"/>
        <end position="1546"/>
    </location>
</feature>
<dbReference type="Gene3D" id="3.90.199.10">
    <property type="entry name" value="Topoisomerase II, domain 5"/>
    <property type="match status" value="1"/>
</dbReference>
<evidence type="ECO:0000256" key="10">
    <source>
        <dbReference type="ARBA" id="ARBA00023125"/>
    </source>
</evidence>
<dbReference type="SMART" id="SM00433">
    <property type="entry name" value="TOP2c"/>
    <property type="match status" value="1"/>
</dbReference>
<keyword evidence="9 12" id="KW-0799">Topoisomerase</keyword>
<dbReference type="PANTHER" id="PTHR10169:SF38">
    <property type="entry name" value="DNA TOPOISOMERASE 2"/>
    <property type="match status" value="1"/>
</dbReference>
<feature type="compositionally biased region" description="Acidic residues" evidence="14">
    <location>
        <begin position="1207"/>
        <end position="1226"/>
    </location>
</feature>
<proteinExistence type="inferred from homology"/>
<dbReference type="EMBL" id="MU069922">
    <property type="protein sequence ID" value="KAF5831781.1"/>
    <property type="molecule type" value="Genomic_DNA"/>
</dbReference>
<comment type="catalytic activity">
    <reaction evidence="1 12 13">
        <text>ATP-dependent breakage, passage and rejoining of double-stranded DNA.</text>
        <dbReference type="EC" id="5.6.2.2"/>
    </reaction>
</comment>
<evidence type="ECO:0000256" key="1">
    <source>
        <dbReference type="ARBA" id="ARBA00000185"/>
    </source>
</evidence>
<dbReference type="InterPro" id="IPR001241">
    <property type="entry name" value="Topo_IIA"/>
</dbReference>
<feature type="compositionally biased region" description="Basic residues" evidence="14">
    <location>
        <begin position="1189"/>
        <end position="1203"/>
    </location>
</feature>
<dbReference type="Pfam" id="PF02518">
    <property type="entry name" value="HATPase_c"/>
    <property type="match status" value="1"/>
</dbReference>
<dbReference type="SMART" id="SM00434">
    <property type="entry name" value="TOP4c"/>
    <property type="match status" value="1"/>
</dbReference>
<feature type="compositionally biased region" description="Low complexity" evidence="14">
    <location>
        <begin position="1389"/>
        <end position="1402"/>
    </location>
</feature>
<evidence type="ECO:0000259" key="16">
    <source>
        <dbReference type="PROSITE" id="PS52040"/>
    </source>
</evidence>
<feature type="compositionally biased region" description="Pro residues" evidence="14">
    <location>
        <begin position="1276"/>
        <end position="1285"/>
    </location>
</feature>
<feature type="compositionally biased region" description="Acidic residues" evidence="14">
    <location>
        <begin position="1330"/>
        <end position="1341"/>
    </location>
</feature>
<dbReference type="SUPFAM" id="SSF55874">
    <property type="entry name" value="ATPase domain of HSP90 chaperone/DNA topoisomerase II/histidine kinase"/>
    <property type="match status" value="1"/>
</dbReference>
<comment type="cofactor">
    <cofactor evidence="3">
        <name>Mg(2+)</name>
        <dbReference type="ChEBI" id="CHEBI:18420"/>
    </cofactor>
</comment>
<evidence type="ECO:0000256" key="7">
    <source>
        <dbReference type="ARBA" id="ARBA00022840"/>
    </source>
</evidence>
<dbReference type="Pfam" id="PF16898">
    <property type="entry name" value="TOPRIM_C"/>
    <property type="match status" value="1"/>
</dbReference>
<comment type="subunit">
    <text evidence="13">Homodimer.</text>
</comment>
<feature type="compositionally biased region" description="Low complexity" evidence="14">
    <location>
        <begin position="1464"/>
        <end position="1494"/>
    </location>
</feature>
<keyword evidence="5" id="KW-0479">Metal-binding</keyword>
<feature type="compositionally biased region" description="Basic and acidic residues" evidence="14">
    <location>
        <begin position="1430"/>
        <end position="1445"/>
    </location>
</feature>
<dbReference type="InterPro" id="IPR001154">
    <property type="entry name" value="TopoII_euk"/>
</dbReference>
<dbReference type="Pfam" id="PF01751">
    <property type="entry name" value="Toprim"/>
    <property type="match status" value="1"/>
</dbReference>
<dbReference type="Gene3D" id="3.30.565.10">
    <property type="entry name" value="Histidine kinase-like ATPase, C-terminal domain"/>
    <property type="match status" value="1"/>
</dbReference>
<dbReference type="Gene3D" id="3.40.50.670">
    <property type="match status" value="1"/>
</dbReference>
<evidence type="ECO:0000313" key="17">
    <source>
        <dbReference type="EMBL" id="KAF5831781.1"/>
    </source>
</evidence>
<comment type="cofactor">
    <cofactor evidence="2">
        <name>Ca(2+)</name>
        <dbReference type="ChEBI" id="CHEBI:29108"/>
    </cofactor>
</comment>
<keyword evidence="18" id="KW-1185">Reference proteome</keyword>
<dbReference type="InterPro" id="IPR050634">
    <property type="entry name" value="DNA_Topoisomerase_II"/>
</dbReference>
<keyword evidence="8" id="KW-0460">Magnesium</keyword>
<dbReference type="SUPFAM" id="SSF56719">
    <property type="entry name" value="Type II DNA topoisomerase"/>
    <property type="match status" value="1"/>
</dbReference>
<feature type="compositionally biased region" description="Polar residues" evidence="14">
    <location>
        <begin position="1495"/>
        <end position="1504"/>
    </location>
</feature>
<dbReference type="InterPro" id="IPR036890">
    <property type="entry name" value="HATPase_C_sf"/>
</dbReference>
<feature type="active site" description="O-(5'-phospho-DNA)-tyrosine intermediate" evidence="12">
    <location>
        <position position="797"/>
    </location>
</feature>
<dbReference type="PANTHER" id="PTHR10169">
    <property type="entry name" value="DNA TOPOISOMERASE/GYRASE"/>
    <property type="match status" value="1"/>
</dbReference>
<evidence type="ECO:0000256" key="9">
    <source>
        <dbReference type="ARBA" id="ARBA00023029"/>
    </source>
</evidence>
<dbReference type="InterPro" id="IPR013758">
    <property type="entry name" value="Topo_IIA_A/C_ab"/>
</dbReference>
<evidence type="ECO:0000256" key="8">
    <source>
        <dbReference type="ARBA" id="ARBA00022842"/>
    </source>
</evidence>
<dbReference type="PRINTS" id="PR01158">
    <property type="entry name" value="TOPISMRASEII"/>
</dbReference>
<keyword evidence="11 12" id="KW-0413">Isomerase</keyword>
<dbReference type="CDD" id="cd03481">
    <property type="entry name" value="TopoIIA_Trans_ScTopoIIA"/>
    <property type="match status" value="1"/>
</dbReference>
<organism evidence="17 18">
    <name type="scientific">Dunaliella salina</name>
    <name type="common">Green alga</name>
    <name type="synonym">Protococcus salinus</name>
    <dbReference type="NCBI Taxonomy" id="3046"/>
    <lineage>
        <taxon>Eukaryota</taxon>
        <taxon>Viridiplantae</taxon>
        <taxon>Chlorophyta</taxon>
        <taxon>core chlorophytes</taxon>
        <taxon>Chlorophyceae</taxon>
        <taxon>CS clade</taxon>
        <taxon>Chlamydomonadales</taxon>
        <taxon>Dunaliellaceae</taxon>
        <taxon>Dunaliella</taxon>
    </lineage>
</organism>
<dbReference type="Proteomes" id="UP000815325">
    <property type="component" value="Unassembled WGS sequence"/>
</dbReference>
<feature type="compositionally biased region" description="Low complexity" evidence="14">
    <location>
        <begin position="1354"/>
        <end position="1382"/>
    </location>
</feature>
<evidence type="ECO:0000256" key="5">
    <source>
        <dbReference type="ARBA" id="ARBA00022723"/>
    </source>
</evidence>
<dbReference type="InterPro" id="IPR014721">
    <property type="entry name" value="Ribsml_uS5_D2-typ_fold_subgr"/>
</dbReference>
<accession>A0ABQ7GAZ7</accession>
<keyword evidence="6 13" id="KW-0547">Nucleotide-binding</keyword>
<evidence type="ECO:0000256" key="13">
    <source>
        <dbReference type="RuleBase" id="RU362094"/>
    </source>
</evidence>
<dbReference type="InterPro" id="IPR013506">
    <property type="entry name" value="Topo_IIA_bsu_dom2"/>
</dbReference>
<dbReference type="CDD" id="cd00187">
    <property type="entry name" value="TOP4c"/>
    <property type="match status" value="1"/>
</dbReference>
<feature type="domain" description="Topo IIA-type catalytic" evidence="16">
    <location>
        <begin position="707"/>
        <end position="1154"/>
    </location>
</feature>
<dbReference type="PROSITE" id="PS00177">
    <property type="entry name" value="TOPOISOMERASE_II"/>
    <property type="match status" value="1"/>
</dbReference>
<dbReference type="InterPro" id="IPR003594">
    <property type="entry name" value="HATPase_dom"/>
</dbReference>
<feature type="domain" description="Toprim" evidence="15">
    <location>
        <begin position="460"/>
        <end position="580"/>
    </location>
</feature>
<evidence type="ECO:0000259" key="15">
    <source>
        <dbReference type="PROSITE" id="PS50880"/>
    </source>
</evidence>
<comment type="similarity">
    <text evidence="4 13">Belongs to the type II topoisomerase family.</text>
</comment>
<dbReference type="PROSITE" id="PS52040">
    <property type="entry name" value="TOPO_IIA"/>
    <property type="match status" value="1"/>
</dbReference>
<dbReference type="EC" id="5.6.2.2" evidence="13"/>
<dbReference type="CDD" id="cd16930">
    <property type="entry name" value="HATPase_TopII-like"/>
    <property type="match status" value="1"/>
</dbReference>
<evidence type="ECO:0000256" key="14">
    <source>
        <dbReference type="SAM" id="MobiDB-lite"/>
    </source>
</evidence>
<dbReference type="Pfam" id="PF00521">
    <property type="entry name" value="DNA_topoisoIV"/>
    <property type="match status" value="1"/>
</dbReference>
<dbReference type="Gene3D" id="3.30.1360.40">
    <property type="match status" value="1"/>
</dbReference>
<evidence type="ECO:0000256" key="2">
    <source>
        <dbReference type="ARBA" id="ARBA00001913"/>
    </source>
</evidence>
<protein>
    <recommendedName>
        <fullName evidence="13">DNA topoisomerase 2</fullName>
        <ecNumber evidence="13">5.6.2.2</ecNumber>
    </recommendedName>
</protein>
<comment type="caution">
    <text evidence="17">The sequence shown here is derived from an EMBL/GenBank/DDBJ whole genome shotgun (WGS) entry which is preliminary data.</text>
</comment>
<evidence type="ECO:0000256" key="3">
    <source>
        <dbReference type="ARBA" id="ARBA00001946"/>
    </source>
</evidence>
<dbReference type="SMART" id="SM00387">
    <property type="entry name" value="HATPase_c"/>
    <property type="match status" value="1"/>
</dbReference>
<keyword evidence="7 13" id="KW-0067">ATP-binding</keyword>
<comment type="function">
    <text evidence="13">Control of topological states of DNA by transient breakage and subsequent rejoining of DNA strands. Topoisomerase II makes double-strand breaks.</text>
</comment>
<dbReference type="InterPro" id="IPR013757">
    <property type="entry name" value="Topo_IIA_A_a_sf"/>
</dbReference>
<evidence type="ECO:0000256" key="12">
    <source>
        <dbReference type="PROSITE-ProRule" id="PRU01384"/>
    </source>
</evidence>
<dbReference type="InterPro" id="IPR013759">
    <property type="entry name" value="Topo_IIA_B_C"/>
</dbReference>
<reference evidence="17" key="1">
    <citation type="submission" date="2017-08" db="EMBL/GenBank/DDBJ databases">
        <authorList>
            <person name="Polle J.E."/>
            <person name="Barry K."/>
            <person name="Cushman J."/>
            <person name="Schmutz J."/>
            <person name="Tran D."/>
            <person name="Hathwaick L.T."/>
            <person name="Yim W.C."/>
            <person name="Jenkins J."/>
            <person name="Mckie-Krisberg Z.M."/>
            <person name="Prochnik S."/>
            <person name="Lindquist E."/>
            <person name="Dockter R.B."/>
            <person name="Adam C."/>
            <person name="Molina H."/>
            <person name="Bunkerborg J."/>
            <person name="Jin E."/>
            <person name="Buchheim M."/>
            <person name="Magnuson J."/>
        </authorList>
    </citation>
    <scope>NUCLEOTIDE SEQUENCE</scope>
    <source>
        <strain evidence="17">CCAP 19/18</strain>
    </source>
</reference>
<gene>
    <name evidence="17" type="ORF">DUNSADRAFT_12592</name>
</gene>
<dbReference type="InterPro" id="IPR006171">
    <property type="entry name" value="TOPRIM_dom"/>
</dbReference>
<feature type="region of interest" description="Disordered" evidence="14">
    <location>
        <begin position="1"/>
        <end position="30"/>
    </location>
</feature>
<dbReference type="Gene3D" id="1.10.268.10">
    <property type="entry name" value="Topoisomerase, domain 3"/>
    <property type="match status" value="1"/>
</dbReference>
<dbReference type="InterPro" id="IPR020568">
    <property type="entry name" value="Ribosomal_Su5_D2-typ_SF"/>
</dbReference>
<name>A0ABQ7GAZ7_DUNSA</name>
<dbReference type="InterPro" id="IPR002205">
    <property type="entry name" value="Topo_IIA_dom_A"/>
</dbReference>
<dbReference type="InterPro" id="IPR013760">
    <property type="entry name" value="Topo_IIA-like_dom_sf"/>
</dbReference>
<dbReference type="InterPro" id="IPR018522">
    <property type="entry name" value="TopoIIA_CS"/>
</dbReference>
<dbReference type="PROSITE" id="PS50880">
    <property type="entry name" value="TOPRIM"/>
    <property type="match status" value="1"/>
</dbReference>
<dbReference type="Gene3D" id="3.30.1490.30">
    <property type="match status" value="1"/>
</dbReference>
<evidence type="ECO:0000256" key="6">
    <source>
        <dbReference type="ARBA" id="ARBA00022741"/>
    </source>
</evidence>
<dbReference type="Gene3D" id="3.30.230.10">
    <property type="match status" value="1"/>
</dbReference>
<evidence type="ECO:0000256" key="4">
    <source>
        <dbReference type="ARBA" id="ARBA00011080"/>
    </source>
</evidence>
<dbReference type="InterPro" id="IPR031660">
    <property type="entry name" value="TOPRIM_C"/>
</dbReference>
<sequence>MDVDSFADQNASGQVKAPKAKAPKAALADKTNVPAKQRAIEDIYQKKSQLEHILLRPDTYIGSTEKQQQQLWVHDGDRMVLQNIGYVPGLYKIFDEILVNAADNKVRDPSMDTVRVTIDKESSRITIWNNGHGVPVEIHKEENVYVPELIFGHLLTSSNYDDDEKKITGGRNGYGAKLANIFSKEFIIETCDGQRLRQYRQVFRRNMTEKEAPKITACKASEDWTCVTFKPDLAKFGMQTLEADTVSLMRKRVYDLAGVLGRTCKVYLNNQRLNIKSFPEYVDLYLGPKDKGPARFYERISDRWELCISATDGQFNQVSFVNSICTVKGGTHVNYIVDQVTKALTEKINKKNKHANVKPFMVKNHLWVFLNCNIENPAFDSQTKENLTLRASSFGSKCELPQPFIDKLAKCGVVDSILQFATFKNSRELKKSDGAKKSRITGIPKLDDANDAGGRASNQCTLILTEGDSAKTLAISGLSVIGRDHYGVFPLRGKLLNVRDANMTQIGANTEIQNLKQILGLQHGKVYEDAKSLRYGHLMIMTDQDHDGSHIKGLIMNFLHTFYPSLLKLPGFLMEFITPIVKATKKKQRMVFYTMPEYEAWKESLGGNTAGWSIKYYKGLGTSTREEAREYFAALNQHRKRFVWGGPHDDTSIEMAFSKKKIDERKTWLSSFCPGTYLDNSGNTIGYSDFINKELILFSRADLERSIPSMVDGLKPGQRKIMFASFKRNLSKDIKVAQLAGYVSEHSAYHHGEQSLTSTIVGLAQDFVGSNNINMLVPSGQFGTRLQGGKDAASARYIYTRLAPLARHLFNEADDSLLNYLNEEGQSIEPVWYMPIIPTVLVNGAEGIGTGWSTTIPNFDPHDIVNNIKRLMNGEEQEPMHPWYRGFHGKIEQVQSKGASRAYMCSGTVTKIGENSLEITELPVRKWTQDYKEFLESMVKPEDKNEGPSLIDYKEYHTDVSVRFQLELTPEKMAEWEAAGIESKLKLTSKFATSNMMLFDKDGLIKHYATPEQVLEEFYGLRLNYYELRRQALLKAAEAELLRISNRVRFIKAVISGSLRVNNRKRVEVEADLEAQQFDRLPNKAKAAKAAVADEEDGESGRAAHASYDYLLSMAIYSLTWEKVQALKEEADMQAGAVAFLAGTTGKAMWLTDLDRFLEEFERWEAAEVRSAQHLVKQQKGVPQPGAKAKARPVTKGRGKKKQQPSSDDEEDSESESAFDESEDEASFVKPKPPARKPAAPRPAAPKPAPPKPAETRGVPASAPEPQPPAAAAFKPPQPQAPPAEPLSLAARLAGRFQKLDMGGHPQGASDDSMAAHKSPTAAAKKMEVEDLSLLEDDDTEGEGKEPVPPARQPPAGSLAARKAAAAASKASQPAATAPAAAPKRKPGPAKATAPAKGAAARGGRKKKVVSSDSAEEEVDVPMSASDGSDTEHSERRPGPRKEVYEMEAFSPAVAPKGKKKKVGPSPAAMKQAAKTAASGAAAGAKRGHAGASAPGSQQSNGEGSTRPCRARRAAAPVSYVEIKDSSEEVDSEDSGSVFGSDDASD</sequence>
<keyword evidence="10 12" id="KW-0238">DNA-binding</keyword>
<dbReference type="InterPro" id="IPR034157">
    <property type="entry name" value="TOPRIM_TopoII"/>
</dbReference>
<dbReference type="CDD" id="cd03365">
    <property type="entry name" value="TOPRIM_TopoIIA"/>
    <property type="match status" value="1"/>
</dbReference>
<dbReference type="PRINTS" id="PR00418">
    <property type="entry name" value="TPI2FAMILY"/>
</dbReference>
<dbReference type="SUPFAM" id="SSF54211">
    <property type="entry name" value="Ribosomal protein S5 domain 2-like"/>
    <property type="match status" value="1"/>
</dbReference>
<dbReference type="Pfam" id="PF00204">
    <property type="entry name" value="DNA_gyraseB"/>
    <property type="match status" value="1"/>
</dbReference>
<evidence type="ECO:0000256" key="11">
    <source>
        <dbReference type="ARBA" id="ARBA00023235"/>
    </source>
</evidence>
<feature type="compositionally biased region" description="Pro residues" evidence="14">
    <location>
        <begin position="1240"/>
        <end position="1253"/>
    </location>
</feature>
<evidence type="ECO:0000313" key="18">
    <source>
        <dbReference type="Proteomes" id="UP000815325"/>
    </source>
</evidence>